<gene>
    <name evidence="1" type="ORF">RUA4292_01477</name>
</gene>
<dbReference type="AlphaFoldDB" id="A0A0P1ECE1"/>
<protein>
    <submittedName>
        <fullName evidence="1">Uncharacterized protein</fullName>
    </submittedName>
</protein>
<dbReference type="EMBL" id="CYPU01000023">
    <property type="protein sequence ID" value="CUH47309.1"/>
    <property type="molecule type" value="Genomic_DNA"/>
</dbReference>
<organism evidence="1 2">
    <name type="scientific">Ruegeria atlantica</name>
    <dbReference type="NCBI Taxonomy" id="81569"/>
    <lineage>
        <taxon>Bacteria</taxon>
        <taxon>Pseudomonadati</taxon>
        <taxon>Pseudomonadota</taxon>
        <taxon>Alphaproteobacteria</taxon>
        <taxon>Rhodobacterales</taxon>
        <taxon>Roseobacteraceae</taxon>
        <taxon>Ruegeria</taxon>
    </lineage>
</organism>
<reference evidence="1 2" key="1">
    <citation type="submission" date="2015-09" db="EMBL/GenBank/DDBJ databases">
        <authorList>
            <consortium name="Swine Surveillance"/>
        </authorList>
    </citation>
    <scope>NUCLEOTIDE SEQUENCE [LARGE SCALE GENOMIC DNA]</scope>
    <source>
        <strain evidence="1 2">CECT 4292</strain>
    </source>
</reference>
<evidence type="ECO:0000313" key="1">
    <source>
        <dbReference type="EMBL" id="CUH47309.1"/>
    </source>
</evidence>
<accession>A0A0P1ECE1</accession>
<sequence>MDRVCAPDAFSFSQVYLGYHYVPPPPKTGTGFLWMHKNPEVSDMQCRVYAPVPRIVPWLAAIFNHILYAEVASSQHPELRQIFC</sequence>
<evidence type="ECO:0000313" key="2">
    <source>
        <dbReference type="Proteomes" id="UP000050783"/>
    </source>
</evidence>
<name>A0A0P1ECE1_9RHOB</name>
<dbReference type="Proteomes" id="UP000050783">
    <property type="component" value="Unassembled WGS sequence"/>
</dbReference>
<proteinExistence type="predicted"/>